<sequence length="150" mass="16868">MIPVVLGVREGYEKFNQGRNSCQFPPDYGVQMGPPPWHHYPVPGVNRDRRSRAEACGDDLLGSGAPLTSLATETEKTSEQFRRDKADEGRYYHFNVSYGLEDVGLEKSKKKREIAAATGRYVASQDPPRWPPPMTVDIRKYPCSLADQPL</sequence>
<dbReference type="OrthoDB" id="1658288at2759"/>
<evidence type="ECO:0000313" key="1">
    <source>
        <dbReference type="EMBL" id="KAH7248142.1"/>
    </source>
</evidence>
<organism evidence="1 2">
    <name type="scientific">Fusarium solani</name>
    <name type="common">Filamentous fungus</name>
    <dbReference type="NCBI Taxonomy" id="169388"/>
    <lineage>
        <taxon>Eukaryota</taxon>
        <taxon>Fungi</taxon>
        <taxon>Dikarya</taxon>
        <taxon>Ascomycota</taxon>
        <taxon>Pezizomycotina</taxon>
        <taxon>Sordariomycetes</taxon>
        <taxon>Hypocreomycetidae</taxon>
        <taxon>Hypocreales</taxon>
        <taxon>Nectriaceae</taxon>
        <taxon>Fusarium</taxon>
        <taxon>Fusarium solani species complex</taxon>
    </lineage>
</organism>
<comment type="caution">
    <text evidence="1">The sequence shown here is derived from an EMBL/GenBank/DDBJ whole genome shotgun (WGS) entry which is preliminary data.</text>
</comment>
<name>A0A9P9K3R9_FUSSL</name>
<dbReference type="Proteomes" id="UP000736672">
    <property type="component" value="Unassembled WGS sequence"/>
</dbReference>
<dbReference type="EMBL" id="JAGTJS010000014">
    <property type="protein sequence ID" value="KAH7248142.1"/>
    <property type="molecule type" value="Genomic_DNA"/>
</dbReference>
<accession>A0A9P9K3R9</accession>
<keyword evidence="2" id="KW-1185">Reference proteome</keyword>
<evidence type="ECO:0000313" key="2">
    <source>
        <dbReference type="Proteomes" id="UP000736672"/>
    </source>
</evidence>
<dbReference type="AlphaFoldDB" id="A0A9P9K3R9"/>
<proteinExistence type="predicted"/>
<gene>
    <name evidence="1" type="ORF">B0J15DRAFT_498033</name>
</gene>
<protein>
    <submittedName>
        <fullName evidence="1">Uncharacterized protein</fullName>
    </submittedName>
</protein>
<reference evidence="1" key="1">
    <citation type="journal article" date="2021" name="Nat. Commun.">
        <title>Genetic determinants of endophytism in the Arabidopsis root mycobiome.</title>
        <authorList>
            <person name="Mesny F."/>
            <person name="Miyauchi S."/>
            <person name="Thiergart T."/>
            <person name="Pickel B."/>
            <person name="Atanasova L."/>
            <person name="Karlsson M."/>
            <person name="Huettel B."/>
            <person name="Barry K.W."/>
            <person name="Haridas S."/>
            <person name="Chen C."/>
            <person name="Bauer D."/>
            <person name="Andreopoulos W."/>
            <person name="Pangilinan J."/>
            <person name="LaButti K."/>
            <person name="Riley R."/>
            <person name="Lipzen A."/>
            <person name="Clum A."/>
            <person name="Drula E."/>
            <person name="Henrissat B."/>
            <person name="Kohler A."/>
            <person name="Grigoriev I.V."/>
            <person name="Martin F.M."/>
            <person name="Hacquard S."/>
        </authorList>
    </citation>
    <scope>NUCLEOTIDE SEQUENCE</scope>
    <source>
        <strain evidence="1">FSSC 5 MPI-SDFR-AT-0091</strain>
    </source>
</reference>